<evidence type="ECO:0000313" key="2">
    <source>
        <dbReference type="Proteomes" id="UP000185860"/>
    </source>
</evidence>
<gene>
    <name evidence="1" type="ORF">NIES2119_08145</name>
</gene>
<organism evidence="1 2">
    <name type="scientific">[Phormidium ambiguum] IAM M-71</name>
    <dbReference type="NCBI Taxonomy" id="454136"/>
    <lineage>
        <taxon>Bacteria</taxon>
        <taxon>Bacillati</taxon>
        <taxon>Cyanobacteriota</taxon>
        <taxon>Cyanophyceae</taxon>
        <taxon>Oscillatoriophycideae</taxon>
        <taxon>Aerosakkonematales</taxon>
        <taxon>Aerosakkonemataceae</taxon>
        <taxon>Floridanema</taxon>
    </lineage>
</organism>
<proteinExistence type="predicted"/>
<evidence type="ECO:0000313" key="1">
    <source>
        <dbReference type="EMBL" id="OKH39091.1"/>
    </source>
</evidence>
<comment type="caution">
    <text evidence="1">The sequence shown here is derived from an EMBL/GenBank/DDBJ whole genome shotgun (WGS) entry which is preliminary data.</text>
</comment>
<dbReference type="AlphaFoldDB" id="A0A1U7IP10"/>
<dbReference type="STRING" id="454136.NIES2119_08145"/>
<accession>A0A1U7IP10</accession>
<sequence length="64" mass="7551">MIINLSLFAIAVARRAAWRRAKPIVFRDVVLLPAIACRNNFIWDWILAFFKKKLINYQSLVIDF</sequence>
<reference evidence="1 2" key="1">
    <citation type="submission" date="2016-11" db="EMBL/GenBank/DDBJ databases">
        <title>Draft Genome Sequences of Nine Cyanobacterial Strains from Diverse Habitats.</title>
        <authorList>
            <person name="Zhu T."/>
            <person name="Hou S."/>
            <person name="Lu X."/>
            <person name="Hess W.R."/>
        </authorList>
    </citation>
    <scope>NUCLEOTIDE SEQUENCE [LARGE SCALE GENOMIC DNA]</scope>
    <source>
        <strain evidence="1 2">IAM M-71</strain>
    </source>
</reference>
<protein>
    <submittedName>
        <fullName evidence="1">Uncharacterized protein</fullName>
    </submittedName>
</protein>
<dbReference type="RefSeq" id="WP_073592953.1">
    <property type="nucleotide sequence ID" value="NZ_MRCE01000006.1"/>
</dbReference>
<dbReference type="EMBL" id="MRCE01000006">
    <property type="protein sequence ID" value="OKH39091.1"/>
    <property type="molecule type" value="Genomic_DNA"/>
</dbReference>
<name>A0A1U7IP10_9CYAN</name>
<dbReference type="Proteomes" id="UP000185860">
    <property type="component" value="Unassembled WGS sequence"/>
</dbReference>